<sequence>MAQGKRIRAAPAALSRMRIALVEPDARQAETLVRLLIAGGHACQHFPLGAQLFETLEDETFDLLIAAWWCGDVGADDVIPQVRKLLPGLPAIALMLAPHESEIVASLQAGADDCIAKPVRGPEMLARIDALLRRAGVRRPRNRARHGFGDYLFDSGRYEVSFRGQTVTLTPKEYRFALLLFTNASRPVSRARILETVWNLNRDVRSRTLDTHASRLRSKLQLGPEHGWRLTTLYGFGYQLERLPISPTGMSDSVDANVGSEEKL</sequence>
<keyword evidence="2" id="KW-0902">Two-component regulatory system</keyword>
<keyword evidence="1" id="KW-0597">Phosphoprotein</keyword>
<protein>
    <submittedName>
        <fullName evidence="8">Sensory transduction protein regX3</fullName>
    </submittedName>
</protein>
<feature type="domain" description="OmpR/PhoB-type" evidence="7">
    <location>
        <begin position="143"/>
        <end position="242"/>
    </location>
</feature>
<dbReference type="InterPro" id="IPR039420">
    <property type="entry name" value="WalR-like"/>
</dbReference>
<dbReference type="Pfam" id="PF00486">
    <property type="entry name" value="Trans_reg_C"/>
    <property type="match status" value="1"/>
</dbReference>
<proteinExistence type="predicted"/>
<evidence type="ECO:0000256" key="4">
    <source>
        <dbReference type="PROSITE-ProRule" id="PRU00169"/>
    </source>
</evidence>
<keyword evidence="9" id="KW-1185">Reference proteome</keyword>
<evidence type="ECO:0000313" key="8">
    <source>
        <dbReference type="EMBL" id="CAD6557795.1"/>
    </source>
</evidence>
<dbReference type="SMART" id="SM00448">
    <property type="entry name" value="REC"/>
    <property type="match status" value="1"/>
</dbReference>
<dbReference type="PANTHER" id="PTHR48111:SF40">
    <property type="entry name" value="PHOSPHATE REGULON TRANSCRIPTIONAL REGULATORY PROTEIN PHOB"/>
    <property type="match status" value="1"/>
</dbReference>
<name>A0ABM8P6V8_9BURK</name>
<dbReference type="Pfam" id="PF00072">
    <property type="entry name" value="Response_reg"/>
    <property type="match status" value="1"/>
</dbReference>
<dbReference type="Gene3D" id="1.10.10.10">
    <property type="entry name" value="Winged helix-like DNA-binding domain superfamily/Winged helix DNA-binding domain"/>
    <property type="match status" value="1"/>
</dbReference>
<dbReference type="PROSITE" id="PS51755">
    <property type="entry name" value="OMPR_PHOB"/>
    <property type="match status" value="1"/>
</dbReference>
<comment type="caution">
    <text evidence="8">The sequence shown here is derived from an EMBL/GenBank/DDBJ whole genome shotgun (WGS) entry which is preliminary data.</text>
</comment>
<evidence type="ECO:0000259" key="6">
    <source>
        <dbReference type="PROSITE" id="PS50110"/>
    </source>
</evidence>
<evidence type="ECO:0000259" key="7">
    <source>
        <dbReference type="PROSITE" id="PS51755"/>
    </source>
</evidence>
<reference evidence="8 9" key="1">
    <citation type="submission" date="2020-10" db="EMBL/GenBank/DDBJ databases">
        <authorList>
            <person name="Peeters C."/>
        </authorList>
    </citation>
    <scope>NUCLEOTIDE SEQUENCE [LARGE SCALE GENOMIC DNA]</scope>
    <source>
        <strain evidence="8 9">LMG 27952</strain>
    </source>
</reference>
<organism evidence="8 9">
    <name type="scientific">Paraburkholderia hiiakae</name>
    <dbReference type="NCBI Taxonomy" id="1081782"/>
    <lineage>
        <taxon>Bacteria</taxon>
        <taxon>Pseudomonadati</taxon>
        <taxon>Pseudomonadota</taxon>
        <taxon>Betaproteobacteria</taxon>
        <taxon>Burkholderiales</taxon>
        <taxon>Burkholderiaceae</taxon>
        <taxon>Paraburkholderia</taxon>
    </lineage>
</organism>
<dbReference type="InterPro" id="IPR016032">
    <property type="entry name" value="Sig_transdc_resp-reg_C-effctor"/>
</dbReference>
<comment type="caution">
    <text evidence="4">Lacks conserved residue(s) required for the propagation of feature annotation.</text>
</comment>
<dbReference type="CDD" id="cd00383">
    <property type="entry name" value="trans_reg_C"/>
    <property type="match status" value="1"/>
</dbReference>
<dbReference type="SMART" id="SM00862">
    <property type="entry name" value="Trans_reg_C"/>
    <property type="match status" value="1"/>
</dbReference>
<evidence type="ECO:0000256" key="5">
    <source>
        <dbReference type="PROSITE-ProRule" id="PRU01091"/>
    </source>
</evidence>
<dbReference type="InterPro" id="IPR011006">
    <property type="entry name" value="CheY-like_superfamily"/>
</dbReference>
<dbReference type="SUPFAM" id="SSF52172">
    <property type="entry name" value="CheY-like"/>
    <property type="match status" value="1"/>
</dbReference>
<dbReference type="InterPro" id="IPR001789">
    <property type="entry name" value="Sig_transdc_resp-reg_receiver"/>
</dbReference>
<dbReference type="Proteomes" id="UP000656319">
    <property type="component" value="Unassembled WGS sequence"/>
</dbReference>
<dbReference type="EMBL" id="CAJHCQ010000023">
    <property type="protein sequence ID" value="CAD6557795.1"/>
    <property type="molecule type" value="Genomic_DNA"/>
</dbReference>
<dbReference type="PANTHER" id="PTHR48111">
    <property type="entry name" value="REGULATOR OF RPOS"/>
    <property type="match status" value="1"/>
</dbReference>
<dbReference type="PROSITE" id="PS50110">
    <property type="entry name" value="RESPONSE_REGULATORY"/>
    <property type="match status" value="1"/>
</dbReference>
<dbReference type="InterPro" id="IPR001867">
    <property type="entry name" value="OmpR/PhoB-type_DNA-bd"/>
</dbReference>
<evidence type="ECO:0000313" key="9">
    <source>
        <dbReference type="Proteomes" id="UP000656319"/>
    </source>
</evidence>
<evidence type="ECO:0000256" key="1">
    <source>
        <dbReference type="ARBA" id="ARBA00022553"/>
    </source>
</evidence>
<feature type="DNA-binding region" description="OmpR/PhoB-type" evidence="5">
    <location>
        <begin position="143"/>
        <end position="242"/>
    </location>
</feature>
<evidence type="ECO:0000256" key="3">
    <source>
        <dbReference type="ARBA" id="ARBA00023125"/>
    </source>
</evidence>
<dbReference type="InterPro" id="IPR036388">
    <property type="entry name" value="WH-like_DNA-bd_sf"/>
</dbReference>
<feature type="domain" description="Response regulatory" evidence="6">
    <location>
        <begin position="18"/>
        <end position="132"/>
    </location>
</feature>
<evidence type="ECO:0000256" key="2">
    <source>
        <dbReference type="ARBA" id="ARBA00023012"/>
    </source>
</evidence>
<dbReference type="Gene3D" id="3.40.50.2300">
    <property type="match status" value="1"/>
</dbReference>
<accession>A0ABM8P6V8</accession>
<dbReference type="SUPFAM" id="SSF46894">
    <property type="entry name" value="C-terminal effector domain of the bipartite response regulators"/>
    <property type="match status" value="1"/>
</dbReference>
<keyword evidence="3 5" id="KW-0238">DNA-binding</keyword>
<gene>
    <name evidence="8" type="primary">regX3</name>
    <name evidence="8" type="ORF">LMG27952_06474</name>
</gene>